<dbReference type="GO" id="GO:0003677">
    <property type="term" value="F:DNA binding"/>
    <property type="evidence" value="ECO:0007669"/>
    <property type="project" value="InterPro"/>
</dbReference>
<dbReference type="CDD" id="cd00093">
    <property type="entry name" value="HTH_XRE"/>
    <property type="match status" value="1"/>
</dbReference>
<dbReference type="RefSeq" id="WP_019211220.1">
    <property type="nucleotide sequence ID" value="NZ_CWJI01000002.1"/>
</dbReference>
<dbReference type="SMART" id="SM00530">
    <property type="entry name" value="HTH_XRE"/>
    <property type="match status" value="1"/>
</dbReference>
<dbReference type="SUPFAM" id="SSF47413">
    <property type="entry name" value="lambda repressor-like DNA-binding domains"/>
    <property type="match status" value="1"/>
</dbReference>
<dbReference type="InterPro" id="IPR010982">
    <property type="entry name" value="Lambda_DNA-bd_dom_sf"/>
</dbReference>
<protein>
    <submittedName>
        <fullName evidence="2">Transcriptional regulator, y4mF family</fullName>
    </submittedName>
</protein>
<dbReference type="InterPro" id="IPR001387">
    <property type="entry name" value="Cro/C1-type_HTH"/>
</dbReference>
<accession>A0A0H5LUT2</accession>
<dbReference type="PROSITE" id="PS50943">
    <property type="entry name" value="HTH_CROC1"/>
    <property type="match status" value="1"/>
</dbReference>
<evidence type="ECO:0000259" key="1">
    <source>
        <dbReference type="PROSITE" id="PS50943"/>
    </source>
</evidence>
<dbReference type="Pfam" id="PF01381">
    <property type="entry name" value="HTH_3"/>
    <property type="match status" value="1"/>
</dbReference>
<sequence>MASIYSEEYQQVIKILRQTRIEQGISQQHLAKVLNRPQSFVAKVESGERRLDFVELIHIARLLSIEEFLLTSKIMSAVVSIRYL</sequence>
<gene>
    <name evidence="2" type="ORF">ERS008476_01596</name>
</gene>
<dbReference type="Gene3D" id="1.10.260.40">
    <property type="entry name" value="lambda repressor-like DNA-binding domains"/>
    <property type="match status" value="1"/>
</dbReference>
<dbReference type="GeneID" id="61815853"/>
<organism evidence="2 3">
    <name type="scientific">Yersinia intermedia</name>
    <dbReference type="NCBI Taxonomy" id="631"/>
    <lineage>
        <taxon>Bacteria</taxon>
        <taxon>Pseudomonadati</taxon>
        <taxon>Pseudomonadota</taxon>
        <taxon>Gammaproteobacteria</taxon>
        <taxon>Enterobacterales</taxon>
        <taxon>Yersiniaceae</taxon>
        <taxon>Yersinia</taxon>
    </lineage>
</organism>
<dbReference type="EMBL" id="CWJI01000002">
    <property type="protein sequence ID" value="CRY54667.1"/>
    <property type="molecule type" value="Genomic_DNA"/>
</dbReference>
<dbReference type="AlphaFoldDB" id="A0A0H5LUT2"/>
<dbReference type="Proteomes" id="UP000043316">
    <property type="component" value="Unassembled WGS sequence"/>
</dbReference>
<name>A0A0H5LUT2_YERIN</name>
<evidence type="ECO:0000313" key="2">
    <source>
        <dbReference type="EMBL" id="CRY54667.1"/>
    </source>
</evidence>
<evidence type="ECO:0000313" key="3">
    <source>
        <dbReference type="Proteomes" id="UP000043316"/>
    </source>
</evidence>
<proteinExistence type="predicted"/>
<feature type="domain" description="HTH cro/C1-type" evidence="1">
    <location>
        <begin position="16"/>
        <end position="68"/>
    </location>
</feature>
<reference evidence="3" key="1">
    <citation type="submission" date="2015-03" db="EMBL/GenBank/DDBJ databases">
        <authorList>
            <consortium name="Pathogen Informatics"/>
        </authorList>
    </citation>
    <scope>NUCLEOTIDE SEQUENCE [LARGE SCALE GENOMIC DNA]</scope>
    <source>
        <strain evidence="3">R148</strain>
    </source>
</reference>